<evidence type="ECO:0000313" key="1">
    <source>
        <dbReference type="EMBL" id="EHM55354.1"/>
    </source>
</evidence>
<proteinExistence type="predicted"/>
<protein>
    <submittedName>
        <fullName evidence="1">Uncharacterized protein</fullName>
    </submittedName>
</protein>
<dbReference type="Proteomes" id="UP000004459">
    <property type="component" value="Unassembled WGS sequence"/>
</dbReference>
<accession>G9YKR5</accession>
<comment type="caution">
    <text evidence="1">The sequence shown here is derived from an EMBL/GenBank/DDBJ whole genome shotgun (WGS) entry which is preliminary data.</text>
</comment>
<gene>
    <name evidence="1" type="ORF">HMPREF0372_00075</name>
</gene>
<name>G9YKR5_FLAPL</name>
<organism evidence="1 2">
    <name type="scientific">Flavonifractor plautii ATCC 29863</name>
    <dbReference type="NCBI Taxonomy" id="411475"/>
    <lineage>
        <taxon>Bacteria</taxon>
        <taxon>Bacillati</taxon>
        <taxon>Bacillota</taxon>
        <taxon>Clostridia</taxon>
        <taxon>Eubacteriales</taxon>
        <taxon>Oscillospiraceae</taxon>
        <taxon>Flavonifractor</taxon>
    </lineage>
</organism>
<evidence type="ECO:0000313" key="2">
    <source>
        <dbReference type="Proteomes" id="UP000004459"/>
    </source>
</evidence>
<dbReference type="AlphaFoldDB" id="G9YKR5"/>
<dbReference type="EMBL" id="AGCK01000009">
    <property type="protein sequence ID" value="EHM55354.1"/>
    <property type="molecule type" value="Genomic_DNA"/>
</dbReference>
<reference evidence="1 2" key="1">
    <citation type="submission" date="2011-08" db="EMBL/GenBank/DDBJ databases">
        <authorList>
            <person name="Weinstock G."/>
            <person name="Sodergren E."/>
            <person name="Clifton S."/>
            <person name="Fulton L."/>
            <person name="Fulton B."/>
            <person name="Courtney L."/>
            <person name="Fronick C."/>
            <person name="Harrison M."/>
            <person name="Strong C."/>
            <person name="Farmer C."/>
            <person name="Delahaunty K."/>
            <person name="Markovic C."/>
            <person name="Hall O."/>
            <person name="Minx P."/>
            <person name="Tomlinson C."/>
            <person name="Mitreva M."/>
            <person name="Hou S."/>
            <person name="Chen J."/>
            <person name="Wollam A."/>
            <person name="Pepin K.H."/>
            <person name="Johnson M."/>
            <person name="Bhonagiri V."/>
            <person name="Zhang X."/>
            <person name="Suruliraj S."/>
            <person name="Warren W."/>
            <person name="Chinwalla A."/>
            <person name="Mardis E.R."/>
            <person name="Wilson R.K."/>
        </authorList>
    </citation>
    <scope>NUCLEOTIDE SEQUENCE [LARGE SCALE GENOMIC DNA]</scope>
    <source>
        <strain evidence="1 2">ATCC 29863</strain>
    </source>
</reference>
<dbReference type="HOGENOM" id="CLU_3287724_0_0_9"/>
<sequence length="40" mass="4708">MFFIESLQVSPRRSLFFQTPCAITIITLNIECFPSRRNET</sequence>